<dbReference type="InterPro" id="IPR029026">
    <property type="entry name" value="tRNA_m1G_MTases_N"/>
</dbReference>
<sequence length="281" mass="29036">MAGAGSAARGTGRLRPLTALASPDDPRIDAYRVIKERDLVGRGGRFILEGRTVLDVALSPRNRFAVESLLIAESRADALAPLLAQTPADVPIYTASQPILDGITGFHIHRGLLGVGLRGDMPTAAQVVAGLPAEALVVVALGITNHDNAGGIMRNAAAFGADAALFDFASCDPLYRKAIRVSVGGSLVVPFAREGTAHDLLDLLGANGFELVALSPAGAVELSHLARAPRTAVLLGAEGPGLPADVMARARTVRIAMKGDFDSLNVATTSGITLHALTNFT</sequence>
<proteinExistence type="predicted"/>
<evidence type="ECO:0000259" key="3">
    <source>
        <dbReference type="Pfam" id="PF00588"/>
    </source>
</evidence>
<organism evidence="4 5">
    <name type="scientific">Ancylobacter pratisalsi</name>
    <dbReference type="NCBI Taxonomy" id="1745854"/>
    <lineage>
        <taxon>Bacteria</taxon>
        <taxon>Pseudomonadati</taxon>
        <taxon>Pseudomonadota</taxon>
        <taxon>Alphaproteobacteria</taxon>
        <taxon>Hyphomicrobiales</taxon>
        <taxon>Xanthobacteraceae</taxon>
        <taxon>Ancylobacter</taxon>
    </lineage>
</organism>
<protein>
    <submittedName>
        <fullName evidence="4">RNA methyltransferase</fullName>
    </submittedName>
</protein>
<dbReference type="RefSeq" id="WP_163076287.1">
    <property type="nucleotide sequence ID" value="NZ_CP048630.1"/>
</dbReference>
<dbReference type="GO" id="GO:0003723">
    <property type="term" value="F:RNA binding"/>
    <property type="evidence" value="ECO:0007669"/>
    <property type="project" value="InterPro"/>
</dbReference>
<dbReference type="GO" id="GO:0006396">
    <property type="term" value="P:RNA processing"/>
    <property type="evidence" value="ECO:0007669"/>
    <property type="project" value="InterPro"/>
</dbReference>
<dbReference type="SUPFAM" id="SSF75217">
    <property type="entry name" value="alpha/beta knot"/>
    <property type="match status" value="1"/>
</dbReference>
<reference evidence="4 5" key="1">
    <citation type="submission" date="2020-02" db="EMBL/GenBank/DDBJ databases">
        <authorList>
            <person name="Li G."/>
        </authorList>
    </citation>
    <scope>NUCLEOTIDE SEQUENCE [LARGE SCALE GENOMIC DNA]</scope>
    <source>
        <strain evidence="4 5">DSM 102029</strain>
    </source>
</reference>
<dbReference type="PANTHER" id="PTHR43191:SF12">
    <property type="entry name" value="RRNA METHYLASE"/>
    <property type="match status" value="1"/>
</dbReference>
<dbReference type="AlphaFoldDB" id="A0A6P1YPV2"/>
<evidence type="ECO:0000256" key="2">
    <source>
        <dbReference type="ARBA" id="ARBA00022679"/>
    </source>
</evidence>
<evidence type="ECO:0000313" key="4">
    <source>
        <dbReference type="EMBL" id="QIB35142.1"/>
    </source>
</evidence>
<dbReference type="GO" id="GO:0008173">
    <property type="term" value="F:RNA methyltransferase activity"/>
    <property type="evidence" value="ECO:0007669"/>
    <property type="project" value="InterPro"/>
</dbReference>
<keyword evidence="5" id="KW-1185">Reference proteome</keyword>
<feature type="domain" description="tRNA/rRNA methyltransferase SpoU type" evidence="3">
    <location>
        <begin position="136"/>
        <end position="275"/>
    </location>
</feature>
<accession>A0A6P1YPV2</accession>
<dbReference type="GO" id="GO:0032259">
    <property type="term" value="P:methylation"/>
    <property type="evidence" value="ECO:0007669"/>
    <property type="project" value="UniProtKB-KW"/>
</dbReference>
<keyword evidence="2 4" id="KW-0808">Transferase</keyword>
<gene>
    <name evidence="4" type="ORF">G3A50_16570</name>
</gene>
<dbReference type="EMBL" id="CP048630">
    <property type="protein sequence ID" value="QIB35142.1"/>
    <property type="molecule type" value="Genomic_DNA"/>
</dbReference>
<evidence type="ECO:0000256" key="1">
    <source>
        <dbReference type="ARBA" id="ARBA00022603"/>
    </source>
</evidence>
<dbReference type="InterPro" id="IPR051259">
    <property type="entry name" value="rRNA_Methyltransferase"/>
</dbReference>
<dbReference type="InterPro" id="IPR001537">
    <property type="entry name" value="SpoU_MeTrfase"/>
</dbReference>
<dbReference type="Gene3D" id="3.40.1280.10">
    <property type="match status" value="1"/>
</dbReference>
<dbReference type="SUPFAM" id="SSF55315">
    <property type="entry name" value="L30e-like"/>
    <property type="match status" value="1"/>
</dbReference>
<dbReference type="Pfam" id="PF00588">
    <property type="entry name" value="SpoU_methylase"/>
    <property type="match status" value="1"/>
</dbReference>
<name>A0A6P1YPV2_9HYPH</name>
<dbReference type="InterPro" id="IPR029064">
    <property type="entry name" value="Ribosomal_eL30-like_sf"/>
</dbReference>
<keyword evidence="1 4" id="KW-0489">Methyltransferase</keyword>
<dbReference type="InterPro" id="IPR029028">
    <property type="entry name" value="Alpha/beta_knot_MTases"/>
</dbReference>
<evidence type="ECO:0000313" key="5">
    <source>
        <dbReference type="Proteomes" id="UP000464751"/>
    </source>
</evidence>
<dbReference type="KEGG" id="apra:G3A50_16570"/>
<dbReference type="PANTHER" id="PTHR43191">
    <property type="entry name" value="RRNA METHYLTRANSFERASE 3"/>
    <property type="match status" value="1"/>
</dbReference>
<dbReference type="Proteomes" id="UP000464751">
    <property type="component" value="Chromosome"/>
</dbReference>